<dbReference type="InterPro" id="IPR004360">
    <property type="entry name" value="Glyas_Fos-R_dOase_dom"/>
</dbReference>
<reference evidence="4" key="1">
    <citation type="journal article" date="2019" name="Int. J. Syst. Evol. Microbiol.">
        <title>The Global Catalogue of Microorganisms (GCM) 10K type strain sequencing project: providing services to taxonomists for standard genome sequencing and annotation.</title>
        <authorList>
            <consortium name="The Broad Institute Genomics Platform"/>
            <consortium name="The Broad Institute Genome Sequencing Center for Infectious Disease"/>
            <person name="Wu L."/>
            <person name="Ma J."/>
        </authorList>
    </citation>
    <scope>NUCLEOTIDE SEQUENCE [LARGE SCALE GENOMIC DNA]</scope>
    <source>
        <strain evidence="4">CGMCC 4.7241</strain>
    </source>
</reference>
<dbReference type="SUPFAM" id="SSF54593">
    <property type="entry name" value="Glyoxalase/Bleomycin resistance protein/Dihydroxybiphenyl dioxygenase"/>
    <property type="match status" value="1"/>
</dbReference>
<dbReference type="PANTHER" id="PTHR36437">
    <property type="entry name" value="GLYOXALASE/BLEOMYCIN RESISTANCE PROTEIN/DIOXYGENASE"/>
    <property type="match status" value="1"/>
</dbReference>
<accession>A0ABV7Y6V9</accession>
<dbReference type="Pfam" id="PF00903">
    <property type="entry name" value="Glyoxalase"/>
    <property type="match status" value="1"/>
</dbReference>
<evidence type="ECO:0000259" key="2">
    <source>
        <dbReference type="PROSITE" id="PS51819"/>
    </source>
</evidence>
<dbReference type="RefSeq" id="WP_205117032.1">
    <property type="nucleotide sequence ID" value="NZ_JAFBCM010000001.1"/>
</dbReference>
<dbReference type="InterPro" id="IPR018146">
    <property type="entry name" value="Glyoxalase_1_CS"/>
</dbReference>
<sequence length="138" mass="15570">MIQRLTHTSVYVLDQDSAYDFYVNKLGFEVRTDASYGEGMRWLTVGPKGQPDLEISLMHIAPGGPWNEEQATLVRQLVTSGAFGVGVLETDDVDKEYEELKARGVEFTRAPQEQFYGKEALLRDDSGNWFSLTQRTTS</sequence>
<dbReference type="EMBL" id="JBHRZH010000006">
    <property type="protein sequence ID" value="MFC3760783.1"/>
    <property type="molecule type" value="Genomic_DNA"/>
</dbReference>
<dbReference type="PROSITE" id="PS51819">
    <property type="entry name" value="VOC"/>
    <property type="match status" value="1"/>
</dbReference>
<keyword evidence="1" id="KW-0479">Metal-binding</keyword>
<protein>
    <submittedName>
        <fullName evidence="3">VOC family protein</fullName>
    </submittedName>
</protein>
<dbReference type="PANTHER" id="PTHR36437:SF2">
    <property type="entry name" value="GLYOXALASE_BLEOMYCIN RESISTANCE PROTEIN_DIOXYGENASE"/>
    <property type="match status" value="1"/>
</dbReference>
<evidence type="ECO:0000256" key="1">
    <source>
        <dbReference type="ARBA" id="ARBA00022723"/>
    </source>
</evidence>
<dbReference type="InterPro" id="IPR037523">
    <property type="entry name" value="VOC_core"/>
</dbReference>
<keyword evidence="4" id="KW-1185">Reference proteome</keyword>
<dbReference type="InterPro" id="IPR029068">
    <property type="entry name" value="Glyas_Bleomycin-R_OHBP_Dase"/>
</dbReference>
<name>A0ABV7Y6V9_9ACTN</name>
<gene>
    <name evidence="3" type="ORF">ACFOUW_08025</name>
</gene>
<organism evidence="3 4">
    <name type="scientific">Tenggerimyces flavus</name>
    <dbReference type="NCBI Taxonomy" id="1708749"/>
    <lineage>
        <taxon>Bacteria</taxon>
        <taxon>Bacillati</taxon>
        <taxon>Actinomycetota</taxon>
        <taxon>Actinomycetes</taxon>
        <taxon>Propionibacteriales</taxon>
        <taxon>Nocardioidaceae</taxon>
        <taxon>Tenggerimyces</taxon>
    </lineage>
</organism>
<evidence type="ECO:0000313" key="4">
    <source>
        <dbReference type="Proteomes" id="UP001595699"/>
    </source>
</evidence>
<dbReference type="PROSITE" id="PS00934">
    <property type="entry name" value="GLYOXALASE_I_1"/>
    <property type="match status" value="1"/>
</dbReference>
<dbReference type="Proteomes" id="UP001595699">
    <property type="component" value="Unassembled WGS sequence"/>
</dbReference>
<proteinExistence type="predicted"/>
<evidence type="ECO:0000313" key="3">
    <source>
        <dbReference type="EMBL" id="MFC3760783.1"/>
    </source>
</evidence>
<dbReference type="Gene3D" id="3.10.180.10">
    <property type="entry name" value="2,3-Dihydroxybiphenyl 1,2-Dioxygenase, domain 1"/>
    <property type="match status" value="1"/>
</dbReference>
<feature type="domain" description="VOC" evidence="2">
    <location>
        <begin position="4"/>
        <end position="135"/>
    </location>
</feature>
<comment type="caution">
    <text evidence="3">The sequence shown here is derived from an EMBL/GenBank/DDBJ whole genome shotgun (WGS) entry which is preliminary data.</text>
</comment>